<dbReference type="SUPFAM" id="SSF82714">
    <property type="entry name" value="Multidrug efflux transporter AcrB TolC docking domain, DN and DC subdomains"/>
    <property type="match status" value="1"/>
</dbReference>
<dbReference type="Pfam" id="PF00873">
    <property type="entry name" value="ACR_tran"/>
    <property type="match status" value="2"/>
</dbReference>
<dbReference type="PRINTS" id="PR00702">
    <property type="entry name" value="ACRIFLAVINRP"/>
</dbReference>
<protein>
    <submittedName>
        <fullName evidence="2">Multidrug efflux pump subunit AcrB</fullName>
    </submittedName>
</protein>
<evidence type="ECO:0000256" key="1">
    <source>
        <dbReference type="SAM" id="Phobius"/>
    </source>
</evidence>
<dbReference type="SUPFAM" id="SSF82866">
    <property type="entry name" value="Multidrug efflux transporter AcrB transmembrane domain"/>
    <property type="match status" value="2"/>
</dbReference>
<feature type="transmembrane region" description="Helical" evidence="1">
    <location>
        <begin position="139"/>
        <end position="158"/>
    </location>
</feature>
<feature type="transmembrane region" description="Helical" evidence="1">
    <location>
        <begin position="164"/>
        <end position="189"/>
    </location>
</feature>
<reference evidence="2 3" key="1">
    <citation type="submission" date="2016-10" db="EMBL/GenBank/DDBJ databases">
        <authorList>
            <person name="de Groot N.N."/>
        </authorList>
    </citation>
    <scope>NUCLEOTIDE SEQUENCE [LARGE SCALE GENOMIC DNA]</scope>
    <source>
        <strain evidence="2 3">AA1</strain>
    </source>
</reference>
<dbReference type="Proteomes" id="UP000198870">
    <property type="component" value="Unassembled WGS sequence"/>
</dbReference>
<dbReference type="Gene3D" id="1.20.1640.10">
    <property type="entry name" value="Multidrug efflux transporter AcrB transmembrane domain"/>
    <property type="match status" value="2"/>
</dbReference>
<dbReference type="STRING" id="419481.SAMN05216233_104121"/>
<dbReference type="InterPro" id="IPR027463">
    <property type="entry name" value="AcrB_DN_DC_subdom"/>
</dbReference>
<dbReference type="InterPro" id="IPR001036">
    <property type="entry name" value="Acrflvin-R"/>
</dbReference>
<dbReference type="PANTHER" id="PTHR32063">
    <property type="match status" value="1"/>
</dbReference>
<keyword evidence="1" id="KW-0812">Transmembrane</keyword>
<dbReference type="EMBL" id="FMUX01000004">
    <property type="protein sequence ID" value="SCY12619.1"/>
    <property type="molecule type" value="Genomic_DNA"/>
</dbReference>
<evidence type="ECO:0000313" key="2">
    <source>
        <dbReference type="EMBL" id="SCY12619.1"/>
    </source>
</evidence>
<dbReference type="RefSeq" id="WP_254782019.1">
    <property type="nucleotide sequence ID" value="NZ_FMUX01000004.1"/>
</dbReference>
<gene>
    <name evidence="2" type="ORF">SAMN05216233_104121</name>
</gene>
<name>A0A1G5DCS2_9BACT</name>
<feature type="transmembrane region" description="Helical" evidence="1">
    <location>
        <begin position="783"/>
        <end position="805"/>
    </location>
</feature>
<feature type="transmembrane region" description="Helical" evidence="1">
    <location>
        <begin position="707"/>
        <end position="727"/>
    </location>
</feature>
<dbReference type="GO" id="GO:0042910">
    <property type="term" value="F:xenobiotic transmembrane transporter activity"/>
    <property type="evidence" value="ECO:0007669"/>
    <property type="project" value="TreeGrafter"/>
</dbReference>
<sequence>MGDGRYQLRVPGEFDSPDELIGIVVKEHNGKPVYLKELARVLDTFKEEESRARLNGHEAINISVKKRSGENVLAICAELDRIVARHRTGWPETTLITKLMNKEKNIRLMVADLENNILSGLILVVGVLFFALGFRNAIIVGLAIPLSMLISFTVLYALGITLNMVVLFSLTLALGMLVDNAIVIVENIYRFMEQGASRTQAAMKASSEVAYPVIGSTLTTLAAFFPMLYWPGIMGEFMRYLPLTLIVTLTASLFVALVINPALAAFIMRVKAPSGPHTPKSAPLSLSVETPVEIKGRLLVSYAATLHVALKHRAKVITGAFLSLFILLFLWLLVVGIEKPMEFFPSVDPQNVFVNIDPPEGATLDYCDGIVREVEMRIASATDARPTDEAYRNALALRQHTDRKGHSYMAPSDFNNVEYIYANSVRRFGSNLFAQNSPNHLGIQFVDYENRTRPSAEAIHRFRDRVKHIAGARVTVKKEEGGPPTGAPVNIEIAGDDFATLGHLAAEVQKVIATIPGIEDVRDDYSNNIPTIRIRIDRKRAALFGLSTGAVGAALKTAYNGTKVSTYREAGDEYDITVRMPEHFRNAPETLHTLLIPAEDGTLIPLSALSRMHYTGSLGDITRINHNRVVTVKANVDVEIKPGTALRSEAETLLDAFPLPEGYTLTFTGENEEEQKAKAFLSRAFLLAILLIFLILVTLFNSVAQPVIILTSVILSFGGVFLGLAVMGYPFGIIMSGVGVISLAGVVVNNAIVLIDYTNKLRESGMETSDAIVAAGATRLRPVMLTAVTTVLGLIPMVTGVSINFRERSISTLSETSQYWQSMSIVVIFGLIIATALTLVVVPTLYSLLATQRNDDPLV</sequence>
<keyword evidence="1" id="KW-1133">Transmembrane helix</keyword>
<evidence type="ECO:0000313" key="3">
    <source>
        <dbReference type="Proteomes" id="UP000198870"/>
    </source>
</evidence>
<accession>A0A1G5DCS2</accession>
<dbReference type="Gene3D" id="3.30.70.1430">
    <property type="entry name" value="Multidrug efflux transporter AcrB pore domain"/>
    <property type="match status" value="1"/>
</dbReference>
<feature type="transmembrane region" description="Helical" evidence="1">
    <location>
        <begin position="825"/>
        <end position="849"/>
    </location>
</feature>
<feature type="transmembrane region" description="Helical" evidence="1">
    <location>
        <begin position="117"/>
        <end position="134"/>
    </location>
</feature>
<organism evidence="2 3">
    <name type="scientific">Desulfoluna spongiiphila</name>
    <dbReference type="NCBI Taxonomy" id="419481"/>
    <lineage>
        <taxon>Bacteria</taxon>
        <taxon>Pseudomonadati</taxon>
        <taxon>Thermodesulfobacteriota</taxon>
        <taxon>Desulfobacteria</taxon>
        <taxon>Desulfobacterales</taxon>
        <taxon>Desulfolunaceae</taxon>
        <taxon>Desulfoluna</taxon>
    </lineage>
</organism>
<feature type="transmembrane region" description="Helical" evidence="1">
    <location>
        <begin position="241"/>
        <end position="267"/>
    </location>
</feature>
<dbReference type="AlphaFoldDB" id="A0A1G5DCS2"/>
<keyword evidence="3" id="KW-1185">Reference proteome</keyword>
<dbReference type="Gene3D" id="3.30.70.1320">
    <property type="entry name" value="Multidrug efflux transporter AcrB pore domain like"/>
    <property type="match status" value="1"/>
</dbReference>
<feature type="transmembrane region" description="Helical" evidence="1">
    <location>
        <begin position="209"/>
        <end position="229"/>
    </location>
</feature>
<proteinExistence type="predicted"/>
<dbReference type="Gene3D" id="3.30.70.1440">
    <property type="entry name" value="Multidrug efflux transporter AcrB pore domain"/>
    <property type="match status" value="1"/>
</dbReference>
<feature type="transmembrane region" description="Helical" evidence="1">
    <location>
        <begin position="733"/>
        <end position="755"/>
    </location>
</feature>
<feature type="transmembrane region" description="Helical" evidence="1">
    <location>
        <begin position="316"/>
        <end position="337"/>
    </location>
</feature>
<keyword evidence="1" id="KW-0472">Membrane</keyword>
<dbReference type="Gene3D" id="3.30.2090.10">
    <property type="entry name" value="Multidrug efflux transporter AcrB TolC docking domain, DN and DC subdomains"/>
    <property type="match status" value="2"/>
</dbReference>
<feature type="transmembrane region" description="Helical" evidence="1">
    <location>
        <begin position="680"/>
        <end position="700"/>
    </location>
</feature>
<dbReference type="GO" id="GO:0005886">
    <property type="term" value="C:plasma membrane"/>
    <property type="evidence" value="ECO:0007669"/>
    <property type="project" value="TreeGrafter"/>
</dbReference>
<dbReference type="PANTHER" id="PTHR32063:SF0">
    <property type="entry name" value="SWARMING MOTILITY PROTEIN SWRC"/>
    <property type="match status" value="1"/>
</dbReference>